<dbReference type="EMBL" id="FNUT01000016">
    <property type="protein sequence ID" value="SEG73129.1"/>
    <property type="molecule type" value="Genomic_DNA"/>
</dbReference>
<dbReference type="Gene3D" id="1.20.1600.10">
    <property type="entry name" value="Outer membrane efflux proteins (OEP)"/>
    <property type="match status" value="1"/>
</dbReference>
<dbReference type="GO" id="GO:0015288">
    <property type="term" value="F:porin activity"/>
    <property type="evidence" value="ECO:0007669"/>
    <property type="project" value="TreeGrafter"/>
</dbReference>
<proteinExistence type="inferred from homology"/>
<keyword evidence="7" id="KW-0998">Cell outer membrane</keyword>
<dbReference type="PANTHER" id="PTHR30026">
    <property type="entry name" value="OUTER MEMBRANE PROTEIN TOLC"/>
    <property type="match status" value="1"/>
</dbReference>
<keyword evidence="5" id="KW-0812">Transmembrane</keyword>
<evidence type="ECO:0000313" key="8">
    <source>
        <dbReference type="EMBL" id="SEG73129.1"/>
    </source>
</evidence>
<dbReference type="GO" id="GO:0009279">
    <property type="term" value="C:cell outer membrane"/>
    <property type="evidence" value="ECO:0007669"/>
    <property type="project" value="UniProtKB-SubCell"/>
</dbReference>
<keyword evidence="9" id="KW-1185">Reference proteome</keyword>
<comment type="similarity">
    <text evidence="2">Belongs to the outer membrane factor (OMF) (TC 1.B.17) family.</text>
</comment>
<sequence>MVDLCLPYVKSVNSNLHRYFNMKNILIIIAFLITVFPGKAQQLSIEQLWGKGFESAQQRQKATQVSIQEEQLNVRRSERFPIIYGDVNLQRNLIIPTTPVPAIAFDPNAQEGAIIPLKFSTKWNAKAGLQLEWDLFNPTQRQQRAEDELNLQRARIESQQDYTDWKKNATLAYASVVLATQQYQSSLQDSAIYAEILTTTALRYESGRISSEENRLAQQELERKIITMYQAWQVLQESNAELANYVLTDSIRFLSSDITEIQRLVGNGSDSSYTQQLIEIDRKVAEVQLKGIKRQLLPTLSLNGYLGSQFFSNDFNIVDKDSWYGHSFTNVALKIPITAYFSNGASIRKAGLQEKIYRLQLEEEISKENNDRLKKNAKVQFFQKQRIGLQKILELAERNKNEKRSAYDAGRILISDLNKAYSEFLKAQQDVLQAEYDLLEAQLL</sequence>
<accession>A0A1H6CJI2</accession>
<evidence type="ECO:0000256" key="4">
    <source>
        <dbReference type="ARBA" id="ARBA00022452"/>
    </source>
</evidence>
<gene>
    <name evidence="8" type="ORF">SAMN05421877_11637</name>
</gene>
<keyword evidence="4" id="KW-1134">Transmembrane beta strand</keyword>
<dbReference type="SUPFAM" id="SSF56954">
    <property type="entry name" value="Outer membrane efflux proteins (OEP)"/>
    <property type="match status" value="1"/>
</dbReference>
<dbReference type="AlphaFoldDB" id="A0A1H6CJI2"/>
<evidence type="ECO:0000256" key="7">
    <source>
        <dbReference type="ARBA" id="ARBA00023237"/>
    </source>
</evidence>
<comment type="subcellular location">
    <subcellularLocation>
        <location evidence="1">Cell outer membrane</location>
    </subcellularLocation>
</comment>
<keyword evidence="6" id="KW-0472">Membrane</keyword>
<dbReference type="GO" id="GO:1990281">
    <property type="term" value="C:efflux pump complex"/>
    <property type="evidence" value="ECO:0007669"/>
    <property type="project" value="TreeGrafter"/>
</dbReference>
<reference evidence="9" key="1">
    <citation type="submission" date="2016-10" db="EMBL/GenBank/DDBJ databases">
        <authorList>
            <person name="Varghese N."/>
            <person name="Submissions S."/>
        </authorList>
    </citation>
    <scope>NUCLEOTIDE SEQUENCE [LARGE SCALE GENOMIC DNA]</scope>
    <source>
        <strain evidence="9">DSM 22361</strain>
    </source>
</reference>
<evidence type="ECO:0000256" key="5">
    <source>
        <dbReference type="ARBA" id="ARBA00022692"/>
    </source>
</evidence>
<name>A0A1H6CJI2_9SPHI</name>
<evidence type="ECO:0000313" key="9">
    <source>
        <dbReference type="Proteomes" id="UP000236731"/>
    </source>
</evidence>
<evidence type="ECO:0000256" key="2">
    <source>
        <dbReference type="ARBA" id="ARBA00007613"/>
    </source>
</evidence>
<dbReference type="Proteomes" id="UP000236731">
    <property type="component" value="Unassembled WGS sequence"/>
</dbReference>
<evidence type="ECO:0000256" key="6">
    <source>
        <dbReference type="ARBA" id="ARBA00023136"/>
    </source>
</evidence>
<evidence type="ECO:0000256" key="1">
    <source>
        <dbReference type="ARBA" id="ARBA00004442"/>
    </source>
</evidence>
<organism evidence="8 9">
    <name type="scientific">Sphingobacterium lactis</name>
    <dbReference type="NCBI Taxonomy" id="797291"/>
    <lineage>
        <taxon>Bacteria</taxon>
        <taxon>Pseudomonadati</taxon>
        <taxon>Bacteroidota</taxon>
        <taxon>Sphingobacteriia</taxon>
        <taxon>Sphingobacteriales</taxon>
        <taxon>Sphingobacteriaceae</taxon>
        <taxon>Sphingobacterium</taxon>
    </lineage>
</organism>
<dbReference type="PANTHER" id="PTHR30026:SF20">
    <property type="entry name" value="OUTER MEMBRANE PROTEIN TOLC"/>
    <property type="match status" value="1"/>
</dbReference>
<evidence type="ECO:0000256" key="3">
    <source>
        <dbReference type="ARBA" id="ARBA00022448"/>
    </source>
</evidence>
<dbReference type="GO" id="GO:0015562">
    <property type="term" value="F:efflux transmembrane transporter activity"/>
    <property type="evidence" value="ECO:0007669"/>
    <property type="project" value="InterPro"/>
</dbReference>
<dbReference type="InterPro" id="IPR003423">
    <property type="entry name" value="OMP_efflux"/>
</dbReference>
<protein>
    <submittedName>
        <fullName evidence="8">Outer membrane protein TolC</fullName>
    </submittedName>
</protein>
<dbReference type="Pfam" id="PF02321">
    <property type="entry name" value="OEP"/>
    <property type="match status" value="1"/>
</dbReference>
<dbReference type="InterPro" id="IPR051906">
    <property type="entry name" value="TolC-like"/>
</dbReference>
<keyword evidence="3" id="KW-0813">Transport</keyword>